<dbReference type="InterPro" id="IPR049349">
    <property type="entry name" value="DUF2264_N"/>
</dbReference>
<dbReference type="Proteomes" id="UP000183920">
    <property type="component" value="Unassembled WGS sequence"/>
</dbReference>
<protein>
    <recommendedName>
        <fullName evidence="1">DUF2264 domain-containing protein</fullName>
    </recommendedName>
</protein>
<evidence type="ECO:0000313" key="2">
    <source>
        <dbReference type="EMBL" id="CRL61163.1"/>
    </source>
</evidence>
<evidence type="ECO:0000313" key="3">
    <source>
        <dbReference type="Proteomes" id="UP000183920"/>
    </source>
</evidence>
<dbReference type="RefSeq" id="WP_072063426.1">
    <property type="nucleotide sequence ID" value="NZ_CVRY01000002.1"/>
</dbReference>
<dbReference type="EMBL" id="CVRY01000002">
    <property type="protein sequence ID" value="CRL61163.1"/>
    <property type="molecule type" value="Genomic_DNA"/>
</dbReference>
<accession>A0A0G4Q5J0</accession>
<sequence>MAIKIASSARPKLPYEHPNVEIYQRLFKENIIRRLVRKSAYRRYDKTITDFFNDENKSLFSLCEMLTQYVTQAFHHYQVWGYSHAYYPGSPGQQTARTDALEGVSRVLPLLAAWIVSSQKSTLLGLNHQVFNLPLIITQSFIHGTDPLHKGYWGKLEDYDQRICEASDLALTLWISREWVWDTLAPATQQQIITWFEQVNHCEIVDNNWHFFPLTVQFVIKALTGKDTIAHWRYERLKEFYVGDGWFRDGAKGNYDYYNAWGFYYSLYWLAQIDPQFDETFITQSLNTFNQHYLYFMTPKGIPFFGRSACYRLAVSAPLLAGVDLHCPSVKVGEAKRAFESSLRYFISQGALKNGAPTQGLFAHDPRLVDNYSGPASSFWSLRAVIIALYCADRINLWQTPSLPLPIEKDNFRFEIPAIQALVTGVKATQEVNVIFCEDYTTQQTPLTRRLEKQTLAQKVAETVIGQSRRPKNNLLRKGITSYSSKMAHFF</sequence>
<evidence type="ECO:0000259" key="1">
    <source>
        <dbReference type="Pfam" id="PF10022"/>
    </source>
</evidence>
<dbReference type="AlphaFoldDB" id="A0A0G4Q5J0"/>
<dbReference type="PANTHER" id="PTHR35339">
    <property type="entry name" value="LINALOOL DEHYDRATASE_ISOMERASE DOMAIN-CONTAINING PROTEIN"/>
    <property type="match status" value="1"/>
</dbReference>
<feature type="domain" description="DUF2264" evidence="1">
    <location>
        <begin position="67"/>
        <end position="404"/>
    </location>
</feature>
<name>A0A0G4Q5J0_9GAMM</name>
<reference evidence="3" key="1">
    <citation type="submission" date="2015-06" db="EMBL/GenBank/DDBJ databases">
        <authorList>
            <person name="Urmite Genomes"/>
        </authorList>
    </citation>
    <scope>NUCLEOTIDE SEQUENCE [LARGE SCALE GENOMIC DNA]</scope>
    <source>
        <strain evidence="3">CSUR P1867</strain>
    </source>
</reference>
<dbReference type="Pfam" id="PF10022">
    <property type="entry name" value="DUF2264"/>
    <property type="match status" value="1"/>
</dbReference>
<dbReference type="InterPro" id="IPR016624">
    <property type="entry name" value="UCP014753"/>
</dbReference>
<proteinExistence type="predicted"/>
<organism evidence="2 3">
    <name type="scientific">Proteus penneri</name>
    <dbReference type="NCBI Taxonomy" id="102862"/>
    <lineage>
        <taxon>Bacteria</taxon>
        <taxon>Pseudomonadati</taxon>
        <taxon>Pseudomonadota</taxon>
        <taxon>Gammaproteobacteria</taxon>
        <taxon>Enterobacterales</taxon>
        <taxon>Morganellaceae</taxon>
        <taxon>Proteus</taxon>
    </lineage>
</organism>
<gene>
    <name evidence="2" type="ORF">BN1804_01337</name>
</gene>
<dbReference type="PANTHER" id="PTHR35339:SF4">
    <property type="entry name" value="LINALOOL DEHYDRATASE_ISOMERASE DOMAIN-CONTAINING PROTEIN"/>
    <property type="match status" value="1"/>
</dbReference>